<feature type="compositionally biased region" description="Basic and acidic residues" evidence="1">
    <location>
        <begin position="31"/>
        <end position="43"/>
    </location>
</feature>
<feature type="compositionally biased region" description="Basic and acidic residues" evidence="1">
    <location>
        <begin position="66"/>
        <end position="86"/>
    </location>
</feature>
<dbReference type="EMBL" id="JAODAN010000010">
    <property type="protein sequence ID" value="KAK1921494.1"/>
    <property type="molecule type" value="Genomic_DNA"/>
</dbReference>
<dbReference type="AlphaFoldDB" id="A0AAD9FM57"/>
<dbReference type="Proteomes" id="UP001182556">
    <property type="component" value="Unassembled WGS sequence"/>
</dbReference>
<feature type="region of interest" description="Disordered" evidence="1">
    <location>
        <begin position="31"/>
        <end position="86"/>
    </location>
</feature>
<sequence length="86" mass="10680">MSSWRTQRLMAMGYQVLLLSLLTPRHVRRFQHDSEARQREESRRSHRRLGRGRRCHHSHHHRDHRLHLPQETQKERGDWERGLRVY</sequence>
<evidence type="ECO:0000256" key="1">
    <source>
        <dbReference type="SAM" id="MobiDB-lite"/>
    </source>
</evidence>
<comment type="caution">
    <text evidence="3">The sequence shown here is derived from an EMBL/GenBank/DDBJ whole genome shotgun (WGS) entry which is preliminary data.</text>
</comment>
<feature type="signal peptide" evidence="2">
    <location>
        <begin position="1"/>
        <end position="29"/>
    </location>
</feature>
<gene>
    <name evidence="3" type="ORF">DB88DRAFT_64297</name>
</gene>
<evidence type="ECO:0000256" key="2">
    <source>
        <dbReference type="SAM" id="SignalP"/>
    </source>
</evidence>
<proteinExistence type="predicted"/>
<feature type="compositionally biased region" description="Basic residues" evidence="1">
    <location>
        <begin position="44"/>
        <end position="65"/>
    </location>
</feature>
<evidence type="ECO:0000313" key="4">
    <source>
        <dbReference type="Proteomes" id="UP001182556"/>
    </source>
</evidence>
<feature type="chain" id="PRO_5042262244" description="Secreted protein" evidence="2">
    <location>
        <begin position="30"/>
        <end position="86"/>
    </location>
</feature>
<protein>
    <recommendedName>
        <fullName evidence="5">Secreted protein</fullName>
    </recommendedName>
</protein>
<accession>A0AAD9FM57</accession>
<organism evidence="3 4">
    <name type="scientific">Papiliotrema laurentii</name>
    <name type="common">Cryptococcus laurentii</name>
    <dbReference type="NCBI Taxonomy" id="5418"/>
    <lineage>
        <taxon>Eukaryota</taxon>
        <taxon>Fungi</taxon>
        <taxon>Dikarya</taxon>
        <taxon>Basidiomycota</taxon>
        <taxon>Agaricomycotina</taxon>
        <taxon>Tremellomycetes</taxon>
        <taxon>Tremellales</taxon>
        <taxon>Rhynchogastremaceae</taxon>
        <taxon>Papiliotrema</taxon>
    </lineage>
</organism>
<reference evidence="3" key="1">
    <citation type="submission" date="2023-02" db="EMBL/GenBank/DDBJ databases">
        <title>Identification and recombinant expression of a fungal hydrolase from Papiliotrema laurentii that hydrolyzes apple cutin and clears colloidal polyester polyurethane.</title>
        <authorList>
            <consortium name="DOE Joint Genome Institute"/>
            <person name="Roman V.A."/>
            <person name="Bojanowski C."/>
            <person name="Crable B.R."/>
            <person name="Wagner D.N."/>
            <person name="Hung C.S."/>
            <person name="Nadeau L.J."/>
            <person name="Schratz L."/>
            <person name="Haridas S."/>
            <person name="Pangilinan J."/>
            <person name="Lipzen A."/>
            <person name="Na H."/>
            <person name="Yan M."/>
            <person name="Ng V."/>
            <person name="Grigoriev I.V."/>
            <person name="Spatafora J.W."/>
            <person name="Barlow D."/>
            <person name="Biffinger J."/>
            <person name="Kelley-Loughnane N."/>
            <person name="Varaljay V.A."/>
            <person name="Crookes-Goodson W.J."/>
        </authorList>
    </citation>
    <scope>NUCLEOTIDE SEQUENCE</scope>
    <source>
        <strain evidence="3">5307AH</strain>
    </source>
</reference>
<evidence type="ECO:0000313" key="3">
    <source>
        <dbReference type="EMBL" id="KAK1921494.1"/>
    </source>
</evidence>
<name>A0AAD9FM57_PAPLA</name>
<evidence type="ECO:0008006" key="5">
    <source>
        <dbReference type="Google" id="ProtNLM"/>
    </source>
</evidence>
<keyword evidence="4" id="KW-1185">Reference proteome</keyword>
<keyword evidence="2" id="KW-0732">Signal</keyword>